<sequence>MRALCVCWWVRILAACVERVVCGNSVARGGREKVLAMAARIRSVVGARGVVRGGVALWHACDIVEARGGDACILMHPCGVFEVCWWRALPVCLWVRILAVFVVRVVCGNHVARGGGVLL</sequence>
<gene>
    <name evidence="1" type="ORF">GCM10023262_11700</name>
</gene>
<accession>A0ABP8VJL7</accession>
<dbReference type="EMBL" id="BAABJA010000007">
    <property type="protein sequence ID" value="GAA4664613.1"/>
    <property type="molecule type" value="Genomic_DNA"/>
</dbReference>
<name>A0ABP8VJL7_9HYPH</name>
<comment type="caution">
    <text evidence="1">The sequence shown here is derived from an EMBL/GenBank/DDBJ whole genome shotgun (WGS) entry which is preliminary data.</text>
</comment>
<dbReference type="Proteomes" id="UP001501699">
    <property type="component" value="Unassembled WGS sequence"/>
</dbReference>
<proteinExistence type="predicted"/>
<organism evidence="1 2">
    <name type="scientific">Bartonella pachyuromydis</name>
    <dbReference type="NCBI Taxonomy" id="931097"/>
    <lineage>
        <taxon>Bacteria</taxon>
        <taxon>Pseudomonadati</taxon>
        <taxon>Pseudomonadota</taxon>
        <taxon>Alphaproteobacteria</taxon>
        <taxon>Hyphomicrobiales</taxon>
        <taxon>Bartonellaceae</taxon>
        <taxon>Bartonella</taxon>
    </lineage>
</organism>
<evidence type="ECO:0000313" key="1">
    <source>
        <dbReference type="EMBL" id="GAA4664613.1"/>
    </source>
</evidence>
<reference evidence="2" key="1">
    <citation type="journal article" date="2019" name="Int. J. Syst. Evol. Microbiol.">
        <title>The Global Catalogue of Microorganisms (GCM) 10K type strain sequencing project: providing services to taxonomists for standard genome sequencing and annotation.</title>
        <authorList>
            <consortium name="The Broad Institute Genomics Platform"/>
            <consortium name="The Broad Institute Genome Sequencing Center for Infectious Disease"/>
            <person name="Wu L."/>
            <person name="Ma J."/>
        </authorList>
    </citation>
    <scope>NUCLEOTIDE SEQUENCE [LARGE SCALE GENOMIC DNA]</scope>
    <source>
        <strain evidence="2">JCM 17714</strain>
    </source>
</reference>
<protein>
    <recommendedName>
        <fullName evidence="3">Secreted protein</fullName>
    </recommendedName>
</protein>
<evidence type="ECO:0000313" key="2">
    <source>
        <dbReference type="Proteomes" id="UP001501699"/>
    </source>
</evidence>
<evidence type="ECO:0008006" key="3">
    <source>
        <dbReference type="Google" id="ProtNLM"/>
    </source>
</evidence>
<keyword evidence="2" id="KW-1185">Reference proteome</keyword>